<accession>A0A5C7I829</accession>
<feature type="chain" id="PRO_5023087577" evidence="1">
    <location>
        <begin position="33"/>
        <end position="116"/>
    </location>
</feature>
<dbReference type="OrthoDB" id="1411416at2759"/>
<evidence type="ECO:0000313" key="2">
    <source>
        <dbReference type="EMBL" id="TXG65334.1"/>
    </source>
</evidence>
<proteinExistence type="predicted"/>
<evidence type="ECO:0000313" key="3">
    <source>
        <dbReference type="Proteomes" id="UP000323000"/>
    </source>
</evidence>
<name>A0A5C7I829_9ROSI</name>
<evidence type="ECO:0000256" key="1">
    <source>
        <dbReference type="SAM" id="SignalP"/>
    </source>
</evidence>
<comment type="caution">
    <text evidence="2">The sequence shown here is derived from an EMBL/GenBank/DDBJ whole genome shotgun (WGS) entry which is preliminary data.</text>
</comment>
<sequence length="116" mass="12426">MEKMWKTKGGVYVALLMMLVMILFINANPSRATSLVPKMSNNSAGSGCSSIHDCLITDDQSLEFLLGPEMVTKPPLDINKALTSSKATADCGRGIPYTSCLPGSQNAKPVNEEDMS</sequence>
<feature type="signal peptide" evidence="1">
    <location>
        <begin position="1"/>
        <end position="32"/>
    </location>
</feature>
<keyword evidence="1" id="KW-0732">Signal</keyword>
<organism evidence="2 3">
    <name type="scientific">Acer yangbiense</name>
    <dbReference type="NCBI Taxonomy" id="1000413"/>
    <lineage>
        <taxon>Eukaryota</taxon>
        <taxon>Viridiplantae</taxon>
        <taxon>Streptophyta</taxon>
        <taxon>Embryophyta</taxon>
        <taxon>Tracheophyta</taxon>
        <taxon>Spermatophyta</taxon>
        <taxon>Magnoliopsida</taxon>
        <taxon>eudicotyledons</taxon>
        <taxon>Gunneridae</taxon>
        <taxon>Pentapetalae</taxon>
        <taxon>rosids</taxon>
        <taxon>malvids</taxon>
        <taxon>Sapindales</taxon>
        <taxon>Sapindaceae</taxon>
        <taxon>Hippocastanoideae</taxon>
        <taxon>Acereae</taxon>
        <taxon>Acer</taxon>
    </lineage>
</organism>
<dbReference type="EMBL" id="VAHF01000003">
    <property type="protein sequence ID" value="TXG65334.1"/>
    <property type="molecule type" value="Genomic_DNA"/>
</dbReference>
<protein>
    <submittedName>
        <fullName evidence="2">Uncharacterized protein</fullName>
    </submittedName>
</protein>
<keyword evidence="3" id="KW-1185">Reference proteome</keyword>
<dbReference type="Proteomes" id="UP000323000">
    <property type="component" value="Chromosome 3"/>
</dbReference>
<dbReference type="AlphaFoldDB" id="A0A5C7I829"/>
<gene>
    <name evidence="2" type="ORF">EZV62_006609</name>
</gene>
<reference evidence="3" key="1">
    <citation type="journal article" date="2019" name="Gigascience">
        <title>De novo genome assembly of the endangered Acer yangbiense, a plant species with extremely small populations endemic to Yunnan Province, China.</title>
        <authorList>
            <person name="Yang J."/>
            <person name="Wariss H.M."/>
            <person name="Tao L."/>
            <person name="Zhang R."/>
            <person name="Yun Q."/>
            <person name="Hollingsworth P."/>
            <person name="Dao Z."/>
            <person name="Luo G."/>
            <person name="Guo H."/>
            <person name="Ma Y."/>
            <person name="Sun W."/>
        </authorList>
    </citation>
    <scope>NUCLEOTIDE SEQUENCE [LARGE SCALE GENOMIC DNA]</scope>
    <source>
        <strain evidence="3">cv. Malutang</strain>
    </source>
</reference>